<dbReference type="RefSeq" id="WP_091469966.1">
    <property type="nucleotide sequence ID" value="NZ_FOEI01000009.1"/>
</dbReference>
<evidence type="ECO:0000256" key="2">
    <source>
        <dbReference type="SAM" id="SignalP"/>
    </source>
</evidence>
<dbReference type="InterPro" id="IPR026444">
    <property type="entry name" value="Secre_tail"/>
</dbReference>
<gene>
    <name evidence="4" type="ORF">SAMN05444005_10933</name>
</gene>
<accession>A0A1H9E189</accession>
<dbReference type="Proteomes" id="UP000198648">
    <property type="component" value="Unassembled WGS sequence"/>
</dbReference>
<evidence type="ECO:0000259" key="3">
    <source>
        <dbReference type="Pfam" id="PF18962"/>
    </source>
</evidence>
<dbReference type="OrthoDB" id="1056765at2"/>
<feature type="chain" id="PRO_5011651846" evidence="2">
    <location>
        <begin position="19"/>
        <end position="313"/>
    </location>
</feature>
<keyword evidence="1 2" id="KW-0732">Signal</keyword>
<feature type="signal peptide" evidence="2">
    <location>
        <begin position="1"/>
        <end position="18"/>
    </location>
</feature>
<evidence type="ECO:0000313" key="4">
    <source>
        <dbReference type="EMBL" id="SEQ19451.1"/>
    </source>
</evidence>
<reference evidence="4 5" key="1">
    <citation type="submission" date="2016-10" db="EMBL/GenBank/DDBJ databases">
        <authorList>
            <person name="de Groot N.N."/>
        </authorList>
    </citation>
    <scope>NUCLEOTIDE SEQUENCE [LARGE SCALE GENOMIC DNA]</scope>
    <source>
        <strain evidence="4 5">DSM 27078</strain>
    </source>
</reference>
<proteinExistence type="predicted"/>
<name>A0A1H9E189_9FLAO</name>
<dbReference type="AlphaFoldDB" id="A0A1H9E189"/>
<feature type="domain" description="Secretion system C-terminal sorting" evidence="3">
    <location>
        <begin position="244"/>
        <end position="312"/>
    </location>
</feature>
<evidence type="ECO:0000256" key="1">
    <source>
        <dbReference type="ARBA" id="ARBA00022729"/>
    </source>
</evidence>
<sequence length="313" mass="33413">MKKIYSLLLIALSSVSFGQVTLPFSDSFNYPAGNLHETSPWSLLGTASASDHILLDGSKATFAGGGTDAQLLFTSQTTGTVFYKLNLNILSMAGVTDANGGYIAGFAQNSTTFGGTLWAKRVDDTTYNLGIEVRTGTTTNTTWTPATYTTGVSNTIVVAYTFNTVSTSDDVVRLWINPAPTDEATPLLTDTHTGTDLTSAPSFFLRQDSATETGSVEVDNVKVSLTFAEILSSSSFSQIDSLKMYPNPTKNNLYIETALNGAINVSIVNMLGKEVVNTNVVNNTVNVSNLTSGIYIVKITEEGKTSTKKLIIE</sequence>
<dbReference type="NCBIfam" id="TIGR04183">
    <property type="entry name" value="Por_Secre_tail"/>
    <property type="match status" value="1"/>
</dbReference>
<organism evidence="4 5">
    <name type="scientific">Flavobacterium urocaniciphilum</name>
    <dbReference type="NCBI Taxonomy" id="1299341"/>
    <lineage>
        <taxon>Bacteria</taxon>
        <taxon>Pseudomonadati</taxon>
        <taxon>Bacteroidota</taxon>
        <taxon>Flavobacteriia</taxon>
        <taxon>Flavobacteriales</taxon>
        <taxon>Flavobacteriaceae</taxon>
        <taxon>Flavobacterium</taxon>
    </lineage>
</organism>
<dbReference type="STRING" id="1299341.SAMN05444005_10933"/>
<dbReference type="EMBL" id="FOEI01000009">
    <property type="protein sequence ID" value="SEQ19451.1"/>
    <property type="molecule type" value="Genomic_DNA"/>
</dbReference>
<protein>
    <submittedName>
        <fullName evidence="4">Por secretion system C-terminal sorting domain-containing protein</fullName>
    </submittedName>
</protein>
<dbReference type="Pfam" id="PF18962">
    <property type="entry name" value="Por_Secre_tail"/>
    <property type="match status" value="1"/>
</dbReference>
<keyword evidence="5" id="KW-1185">Reference proteome</keyword>
<evidence type="ECO:0000313" key="5">
    <source>
        <dbReference type="Proteomes" id="UP000198648"/>
    </source>
</evidence>